<comment type="catalytic activity">
    <reaction evidence="6 9 10">
        <text>4-methyl-5-(2-phosphooxyethyl)-thiazole + 4-amino-2-methyl-5-(diphosphooxymethyl)pyrimidine + H(+) = thiamine phosphate + diphosphate</text>
        <dbReference type="Rhea" id="RHEA:22328"/>
        <dbReference type="ChEBI" id="CHEBI:15378"/>
        <dbReference type="ChEBI" id="CHEBI:33019"/>
        <dbReference type="ChEBI" id="CHEBI:37575"/>
        <dbReference type="ChEBI" id="CHEBI:57841"/>
        <dbReference type="ChEBI" id="CHEBI:58296"/>
        <dbReference type="EC" id="2.5.1.3"/>
    </reaction>
</comment>
<keyword evidence="2 9" id="KW-0808">Transferase</keyword>
<dbReference type="EC" id="2.5.1.3" evidence="9"/>
<dbReference type="InterPro" id="IPR036206">
    <property type="entry name" value="ThiamineP_synth_sf"/>
</dbReference>
<dbReference type="EMBL" id="QNRK01000013">
    <property type="protein sequence ID" value="RBP12957.1"/>
    <property type="molecule type" value="Genomic_DNA"/>
</dbReference>
<comment type="pathway">
    <text evidence="1 9 11">Cofactor biosynthesis; thiamine diphosphate biosynthesis; thiamine phosphate from 4-amino-2-methyl-5-diphosphomethylpyrimidine and 4-methyl-5-(2-phosphoethyl)-thiazole: step 1/1.</text>
</comment>
<comment type="function">
    <text evidence="9">Condenses 4-methyl-5-(beta-hydroxyethyl)thiazole monophosphate (THZ-P) and 2-methyl-4-amino-5-hydroxymethyl pyrimidine pyrophosphate (HMP-PP) to form thiamine monophosphate (TMP).</text>
</comment>
<keyword evidence="5 9" id="KW-0784">Thiamine biosynthesis</keyword>
<gene>
    <name evidence="9" type="primary">thiE</name>
    <name evidence="13" type="ORF">DFR50_113149</name>
</gene>
<dbReference type="GO" id="GO:0000287">
    <property type="term" value="F:magnesium ion binding"/>
    <property type="evidence" value="ECO:0007669"/>
    <property type="project" value="UniProtKB-UniRule"/>
</dbReference>
<reference evidence="13 14" key="1">
    <citation type="submission" date="2018-06" db="EMBL/GenBank/DDBJ databases">
        <title>Genomic Encyclopedia of Type Strains, Phase IV (KMG-IV): sequencing the most valuable type-strain genomes for metagenomic binning, comparative biology and taxonomic classification.</title>
        <authorList>
            <person name="Goeker M."/>
        </authorList>
    </citation>
    <scope>NUCLEOTIDE SEQUENCE [LARGE SCALE GENOMIC DNA]</scope>
    <source>
        <strain evidence="13 14">DSM 24875</strain>
    </source>
</reference>
<comment type="cofactor">
    <cofactor evidence="9">
        <name>Mg(2+)</name>
        <dbReference type="ChEBI" id="CHEBI:18420"/>
    </cofactor>
    <text evidence="9">Binds 1 Mg(2+) ion per subunit.</text>
</comment>
<proteinExistence type="inferred from homology"/>
<comment type="caution">
    <text evidence="13">The sequence shown here is derived from an EMBL/GenBank/DDBJ whole genome shotgun (WGS) entry which is preliminary data.</text>
</comment>
<dbReference type="SUPFAM" id="SSF51391">
    <property type="entry name" value="Thiamin phosphate synthase"/>
    <property type="match status" value="1"/>
</dbReference>
<feature type="domain" description="Thiamine phosphate synthase/TenI" evidence="12">
    <location>
        <begin position="19"/>
        <end position="187"/>
    </location>
</feature>
<comment type="catalytic activity">
    <reaction evidence="7 9 10">
        <text>2-(2-carboxy-4-methylthiazol-5-yl)ethyl phosphate + 4-amino-2-methyl-5-(diphosphooxymethyl)pyrimidine + 2 H(+) = thiamine phosphate + CO2 + diphosphate</text>
        <dbReference type="Rhea" id="RHEA:47848"/>
        <dbReference type="ChEBI" id="CHEBI:15378"/>
        <dbReference type="ChEBI" id="CHEBI:16526"/>
        <dbReference type="ChEBI" id="CHEBI:33019"/>
        <dbReference type="ChEBI" id="CHEBI:37575"/>
        <dbReference type="ChEBI" id="CHEBI:57841"/>
        <dbReference type="ChEBI" id="CHEBI:62890"/>
        <dbReference type="EC" id="2.5.1.3"/>
    </reaction>
</comment>
<dbReference type="RefSeq" id="WP_113889784.1">
    <property type="nucleotide sequence ID" value="NZ_QNRK01000013.1"/>
</dbReference>
<keyword evidence="3 9" id="KW-0479">Metal-binding</keyword>
<evidence type="ECO:0000256" key="7">
    <source>
        <dbReference type="ARBA" id="ARBA00047851"/>
    </source>
</evidence>
<dbReference type="UniPathway" id="UPA00060">
    <property type="reaction ID" value="UER00141"/>
</dbReference>
<feature type="binding site" evidence="9">
    <location>
        <position position="67"/>
    </location>
    <ligand>
        <name>4-amino-2-methyl-5-(diphosphooxymethyl)pyrimidine</name>
        <dbReference type="ChEBI" id="CHEBI:57841"/>
    </ligand>
</feature>
<dbReference type="Gene3D" id="3.20.20.70">
    <property type="entry name" value="Aldolase class I"/>
    <property type="match status" value="1"/>
</dbReference>
<feature type="binding site" evidence="9">
    <location>
        <position position="164"/>
    </location>
    <ligand>
        <name>2-[(2R,5Z)-2-carboxy-4-methylthiazol-5(2H)-ylidene]ethyl phosphate</name>
        <dbReference type="ChEBI" id="CHEBI:62899"/>
    </ligand>
</feature>
<evidence type="ECO:0000313" key="14">
    <source>
        <dbReference type="Proteomes" id="UP000253529"/>
    </source>
</evidence>
<dbReference type="PANTHER" id="PTHR20857:SF15">
    <property type="entry name" value="THIAMINE-PHOSPHATE SYNTHASE"/>
    <property type="match status" value="1"/>
</dbReference>
<evidence type="ECO:0000256" key="3">
    <source>
        <dbReference type="ARBA" id="ARBA00022723"/>
    </source>
</evidence>
<evidence type="ECO:0000256" key="1">
    <source>
        <dbReference type="ARBA" id="ARBA00005165"/>
    </source>
</evidence>
<feature type="binding site" evidence="9">
    <location>
        <position position="87"/>
    </location>
    <ligand>
        <name>Mg(2+)</name>
        <dbReference type="ChEBI" id="CHEBI:18420"/>
    </ligand>
</feature>
<evidence type="ECO:0000256" key="10">
    <source>
        <dbReference type="RuleBase" id="RU003826"/>
    </source>
</evidence>
<dbReference type="Proteomes" id="UP000253529">
    <property type="component" value="Unassembled WGS sequence"/>
</dbReference>
<keyword evidence="14" id="KW-1185">Reference proteome</keyword>
<keyword evidence="4 9" id="KW-0460">Magnesium</keyword>
<dbReference type="GO" id="GO:0004789">
    <property type="term" value="F:thiamine-phosphate diphosphorylase activity"/>
    <property type="evidence" value="ECO:0007669"/>
    <property type="project" value="UniProtKB-UniRule"/>
</dbReference>
<name>A0A366FEB4_9HYPH</name>
<dbReference type="OrthoDB" id="9794842at2"/>
<feature type="binding site" evidence="9">
    <location>
        <begin position="132"/>
        <end position="134"/>
    </location>
    <ligand>
        <name>2-[(2R,5Z)-2-carboxy-4-methylthiazol-5(2H)-ylidene]ethyl phosphate</name>
        <dbReference type="ChEBI" id="CHEBI:62899"/>
    </ligand>
</feature>
<evidence type="ECO:0000313" key="13">
    <source>
        <dbReference type="EMBL" id="RBP12957.1"/>
    </source>
</evidence>
<comment type="catalytic activity">
    <reaction evidence="8 9 10">
        <text>2-[(2R,5Z)-2-carboxy-4-methylthiazol-5(2H)-ylidene]ethyl phosphate + 4-amino-2-methyl-5-(diphosphooxymethyl)pyrimidine + 2 H(+) = thiamine phosphate + CO2 + diphosphate</text>
        <dbReference type="Rhea" id="RHEA:47844"/>
        <dbReference type="ChEBI" id="CHEBI:15378"/>
        <dbReference type="ChEBI" id="CHEBI:16526"/>
        <dbReference type="ChEBI" id="CHEBI:33019"/>
        <dbReference type="ChEBI" id="CHEBI:37575"/>
        <dbReference type="ChEBI" id="CHEBI:57841"/>
        <dbReference type="ChEBI" id="CHEBI:62899"/>
        <dbReference type="EC" id="2.5.1.3"/>
    </reaction>
</comment>
<dbReference type="PANTHER" id="PTHR20857">
    <property type="entry name" value="THIAMINE-PHOSPHATE PYROPHOSPHORYLASE"/>
    <property type="match status" value="1"/>
</dbReference>
<feature type="binding site" evidence="9">
    <location>
        <position position="135"/>
    </location>
    <ligand>
        <name>4-amino-2-methyl-5-(diphosphooxymethyl)pyrimidine</name>
        <dbReference type="ChEBI" id="CHEBI:57841"/>
    </ligand>
</feature>
<dbReference type="NCBIfam" id="NF000734">
    <property type="entry name" value="PRK00043.1-5"/>
    <property type="match status" value="1"/>
</dbReference>
<organism evidence="13 14">
    <name type="scientific">Roseiarcus fermentans</name>
    <dbReference type="NCBI Taxonomy" id="1473586"/>
    <lineage>
        <taxon>Bacteria</taxon>
        <taxon>Pseudomonadati</taxon>
        <taxon>Pseudomonadota</taxon>
        <taxon>Alphaproteobacteria</taxon>
        <taxon>Hyphomicrobiales</taxon>
        <taxon>Roseiarcaceae</taxon>
        <taxon>Roseiarcus</taxon>
    </lineage>
</organism>
<dbReference type="HAMAP" id="MF_00097">
    <property type="entry name" value="TMP_synthase"/>
    <property type="match status" value="1"/>
</dbReference>
<feature type="binding site" evidence="9">
    <location>
        <begin position="184"/>
        <end position="185"/>
    </location>
    <ligand>
        <name>2-[(2R,5Z)-2-carboxy-4-methylthiazol-5(2H)-ylidene]ethyl phosphate</name>
        <dbReference type="ChEBI" id="CHEBI:62899"/>
    </ligand>
</feature>
<evidence type="ECO:0000256" key="6">
    <source>
        <dbReference type="ARBA" id="ARBA00047334"/>
    </source>
</evidence>
<feature type="binding site" evidence="9">
    <location>
        <begin position="35"/>
        <end position="39"/>
    </location>
    <ligand>
        <name>4-amino-2-methyl-5-(diphosphooxymethyl)pyrimidine</name>
        <dbReference type="ChEBI" id="CHEBI:57841"/>
    </ligand>
</feature>
<evidence type="ECO:0000259" key="12">
    <source>
        <dbReference type="Pfam" id="PF02581"/>
    </source>
</evidence>
<accession>A0A366FEB4</accession>
<dbReference type="GO" id="GO:0009229">
    <property type="term" value="P:thiamine diphosphate biosynthetic process"/>
    <property type="evidence" value="ECO:0007669"/>
    <property type="project" value="UniProtKB-UniRule"/>
</dbReference>
<evidence type="ECO:0000256" key="11">
    <source>
        <dbReference type="RuleBase" id="RU004253"/>
    </source>
</evidence>
<dbReference type="NCBIfam" id="TIGR00693">
    <property type="entry name" value="thiE"/>
    <property type="match status" value="1"/>
</dbReference>
<dbReference type="InterPro" id="IPR013785">
    <property type="entry name" value="Aldolase_TIM"/>
</dbReference>
<evidence type="ECO:0000256" key="4">
    <source>
        <dbReference type="ARBA" id="ARBA00022842"/>
    </source>
</evidence>
<evidence type="ECO:0000256" key="9">
    <source>
        <dbReference type="HAMAP-Rule" id="MF_00097"/>
    </source>
</evidence>
<dbReference type="GO" id="GO:0009228">
    <property type="term" value="P:thiamine biosynthetic process"/>
    <property type="evidence" value="ECO:0007669"/>
    <property type="project" value="UniProtKB-KW"/>
</dbReference>
<dbReference type="GO" id="GO:0005737">
    <property type="term" value="C:cytoplasm"/>
    <property type="evidence" value="ECO:0007669"/>
    <property type="project" value="TreeGrafter"/>
</dbReference>
<protein>
    <recommendedName>
        <fullName evidence="9">Thiamine-phosphate synthase</fullName>
        <shortName evidence="9">TP synthase</shortName>
        <shortName evidence="9">TPS</shortName>
        <ecNumber evidence="9">2.5.1.3</ecNumber>
    </recommendedName>
    <alternativeName>
        <fullName evidence="9">Thiamine-phosphate pyrophosphorylase</fullName>
        <shortName evidence="9">TMP pyrophosphorylase</shortName>
        <shortName evidence="9">TMP-PPase</shortName>
    </alternativeName>
</protein>
<dbReference type="InterPro" id="IPR034291">
    <property type="entry name" value="TMP_synthase"/>
</dbReference>
<feature type="binding site" evidence="9">
    <location>
        <position position="106"/>
    </location>
    <ligand>
        <name>4-amino-2-methyl-5-(diphosphooxymethyl)pyrimidine</name>
        <dbReference type="ChEBI" id="CHEBI:57841"/>
    </ligand>
</feature>
<dbReference type="Pfam" id="PF02581">
    <property type="entry name" value="TMP-TENI"/>
    <property type="match status" value="1"/>
</dbReference>
<evidence type="ECO:0000256" key="8">
    <source>
        <dbReference type="ARBA" id="ARBA00047883"/>
    </source>
</evidence>
<evidence type="ECO:0000256" key="2">
    <source>
        <dbReference type="ARBA" id="ARBA00022679"/>
    </source>
</evidence>
<feature type="binding site" evidence="9">
    <location>
        <position position="68"/>
    </location>
    <ligand>
        <name>Mg(2+)</name>
        <dbReference type="ChEBI" id="CHEBI:18420"/>
    </ligand>
</feature>
<dbReference type="CDD" id="cd00564">
    <property type="entry name" value="TMP_TenI"/>
    <property type="match status" value="1"/>
</dbReference>
<evidence type="ECO:0000256" key="5">
    <source>
        <dbReference type="ARBA" id="ARBA00022977"/>
    </source>
</evidence>
<sequence>MRNSVNVRALDPFYPIVDSAAWVARLVGVGARLIQLRIKDADGPTFARETRVALAHCRKAGATLVVNDDWRAAIDEGAEWVHLGQADLAAADLAAIRRKGLRLGVSTSDEAELERGLAVDPDYVAYGPVFPTISKDQAAAALGLEGLTRWKRRVGPLPLCAIGGIDLDRAKRCLAAGADIVAVISDITLDADPEGRARQWIAAIRPA</sequence>
<dbReference type="AlphaFoldDB" id="A0A366FEB4"/>
<dbReference type="InterPro" id="IPR022998">
    <property type="entry name" value="ThiamineP_synth_TenI"/>
</dbReference>
<comment type="similarity">
    <text evidence="9 10">Belongs to the thiamine-phosphate synthase family.</text>
</comment>